<accession>A0A3A2ZIS3</accession>
<sequence length="147" mass="16112">MKLTIASLILAATSVFAAPSGVKRDSSIQISDFRATSGASMHFVVTDSNYPDDTPTDCNLIWQYGESPNKNARCNNSQYYIRFPNGPIDLNRFTLELERVSGDVPEKGQVLLSSNANGEAPGTKWNCHKNEAGILFCSYDGVLEMQV</sequence>
<keyword evidence="3" id="KW-1185">Reference proteome</keyword>
<comment type="caution">
    <text evidence="2">The sequence shown here is derived from an EMBL/GenBank/DDBJ whole genome shotgun (WGS) entry which is preliminary data.</text>
</comment>
<evidence type="ECO:0000313" key="2">
    <source>
        <dbReference type="EMBL" id="RJE22440.1"/>
    </source>
</evidence>
<dbReference type="EMBL" id="MVGC01000168">
    <property type="protein sequence ID" value="RJE22440.1"/>
    <property type="molecule type" value="Genomic_DNA"/>
</dbReference>
<protein>
    <recommendedName>
        <fullName evidence="4">AA1-like domain-containing protein</fullName>
    </recommendedName>
</protein>
<organism evidence="2 3">
    <name type="scientific">Aspergillus sclerotialis</name>
    <dbReference type="NCBI Taxonomy" id="2070753"/>
    <lineage>
        <taxon>Eukaryota</taxon>
        <taxon>Fungi</taxon>
        <taxon>Dikarya</taxon>
        <taxon>Ascomycota</taxon>
        <taxon>Pezizomycotina</taxon>
        <taxon>Eurotiomycetes</taxon>
        <taxon>Eurotiomycetidae</taxon>
        <taxon>Eurotiales</taxon>
        <taxon>Aspergillaceae</taxon>
        <taxon>Aspergillus</taxon>
        <taxon>Aspergillus subgen. Polypaecilum</taxon>
    </lineage>
</organism>
<dbReference type="OrthoDB" id="4416590at2759"/>
<evidence type="ECO:0000256" key="1">
    <source>
        <dbReference type="SAM" id="SignalP"/>
    </source>
</evidence>
<evidence type="ECO:0000313" key="3">
    <source>
        <dbReference type="Proteomes" id="UP000266188"/>
    </source>
</evidence>
<feature type="chain" id="PRO_5017243505" description="AA1-like domain-containing protein" evidence="1">
    <location>
        <begin position="18"/>
        <end position="147"/>
    </location>
</feature>
<proteinExistence type="predicted"/>
<keyword evidence="1" id="KW-0732">Signal</keyword>
<feature type="signal peptide" evidence="1">
    <location>
        <begin position="1"/>
        <end position="17"/>
    </location>
</feature>
<gene>
    <name evidence="2" type="ORF">PHISCL_05217</name>
</gene>
<dbReference type="Proteomes" id="UP000266188">
    <property type="component" value="Unassembled WGS sequence"/>
</dbReference>
<evidence type="ECO:0008006" key="4">
    <source>
        <dbReference type="Google" id="ProtNLM"/>
    </source>
</evidence>
<reference evidence="3" key="1">
    <citation type="submission" date="2017-02" db="EMBL/GenBank/DDBJ databases">
        <authorList>
            <person name="Tafer H."/>
            <person name="Lopandic K."/>
        </authorList>
    </citation>
    <scope>NUCLEOTIDE SEQUENCE [LARGE SCALE GENOMIC DNA]</scope>
    <source>
        <strain evidence="3">CBS 366.77</strain>
    </source>
</reference>
<name>A0A3A2ZIS3_9EURO</name>
<dbReference type="AlphaFoldDB" id="A0A3A2ZIS3"/>